<protein>
    <submittedName>
        <fullName evidence="2">Vacuolar sorting protein VPS24</fullName>
    </submittedName>
</protein>
<organism evidence="2 3">
    <name type="scientific">Mycena belliarum</name>
    <dbReference type="NCBI Taxonomy" id="1033014"/>
    <lineage>
        <taxon>Eukaryota</taxon>
        <taxon>Fungi</taxon>
        <taxon>Dikarya</taxon>
        <taxon>Basidiomycota</taxon>
        <taxon>Agaricomycotina</taxon>
        <taxon>Agaricomycetes</taxon>
        <taxon>Agaricomycetidae</taxon>
        <taxon>Agaricales</taxon>
        <taxon>Marasmiineae</taxon>
        <taxon>Mycenaceae</taxon>
        <taxon>Mycena</taxon>
    </lineage>
</organism>
<reference evidence="2" key="1">
    <citation type="submission" date="2023-03" db="EMBL/GenBank/DDBJ databases">
        <title>Massive genome expansion in bonnet fungi (Mycena s.s.) driven by repeated elements and novel gene families across ecological guilds.</title>
        <authorList>
            <consortium name="Lawrence Berkeley National Laboratory"/>
            <person name="Harder C.B."/>
            <person name="Miyauchi S."/>
            <person name="Viragh M."/>
            <person name="Kuo A."/>
            <person name="Thoen E."/>
            <person name="Andreopoulos B."/>
            <person name="Lu D."/>
            <person name="Skrede I."/>
            <person name="Drula E."/>
            <person name="Henrissat B."/>
            <person name="Morin E."/>
            <person name="Kohler A."/>
            <person name="Barry K."/>
            <person name="LaButti K."/>
            <person name="Morin E."/>
            <person name="Salamov A."/>
            <person name="Lipzen A."/>
            <person name="Mereny Z."/>
            <person name="Hegedus B."/>
            <person name="Baldrian P."/>
            <person name="Stursova M."/>
            <person name="Weitz H."/>
            <person name="Taylor A."/>
            <person name="Grigoriev I.V."/>
            <person name="Nagy L.G."/>
            <person name="Martin F."/>
            <person name="Kauserud H."/>
        </authorList>
    </citation>
    <scope>NUCLEOTIDE SEQUENCE</scope>
    <source>
        <strain evidence="2">CBHHK173m</strain>
    </source>
</reference>
<dbReference type="GO" id="GO:0007034">
    <property type="term" value="P:vacuolar transport"/>
    <property type="evidence" value="ECO:0007669"/>
    <property type="project" value="InterPro"/>
</dbReference>
<dbReference type="PANTHER" id="PTHR10476">
    <property type="entry name" value="CHARGED MULTIVESICULAR BODY PROTEIN"/>
    <property type="match status" value="1"/>
</dbReference>
<dbReference type="AlphaFoldDB" id="A0AAD6UEH0"/>
<dbReference type="Pfam" id="PF03357">
    <property type="entry name" value="Snf7"/>
    <property type="match status" value="1"/>
</dbReference>
<dbReference type="EMBL" id="JARJCN010000013">
    <property type="protein sequence ID" value="KAJ7095440.1"/>
    <property type="molecule type" value="Genomic_DNA"/>
</dbReference>
<sequence length="214" mass="24261">MQSINRFLYGPTPEEKVRAWQIKLRTESRLLDREMRELDRATKLARQSVKQHAARGDVKSARILAREVVRSDKQKDRLSVSKARLGSIGTQLTQQMAMIKVTGSLQKSTEIMKLSNALIRLPQISQTMREMSMEMTKAGIMEEMMDDALDMEEDEELEDEADAEVDKVLAELTDGKLGQAGSVGTELPSVQNEEDETERTMERYRQQLNGLLSG</sequence>
<gene>
    <name evidence="2" type="ORF">B0H15DRAFT_829567</name>
</gene>
<dbReference type="InterPro" id="IPR005024">
    <property type="entry name" value="Snf7_fam"/>
</dbReference>
<comment type="caution">
    <text evidence="2">The sequence shown here is derived from an EMBL/GenBank/DDBJ whole genome shotgun (WGS) entry which is preliminary data.</text>
</comment>
<name>A0AAD6UEH0_9AGAR</name>
<proteinExistence type="predicted"/>
<dbReference type="Proteomes" id="UP001222325">
    <property type="component" value="Unassembled WGS sequence"/>
</dbReference>
<feature type="region of interest" description="Disordered" evidence="1">
    <location>
        <begin position="174"/>
        <end position="201"/>
    </location>
</feature>
<evidence type="ECO:0000313" key="3">
    <source>
        <dbReference type="Proteomes" id="UP001222325"/>
    </source>
</evidence>
<evidence type="ECO:0000256" key="1">
    <source>
        <dbReference type="SAM" id="MobiDB-lite"/>
    </source>
</evidence>
<accession>A0AAD6UEH0</accession>
<keyword evidence="3" id="KW-1185">Reference proteome</keyword>
<dbReference type="Gene3D" id="6.10.140.1230">
    <property type="match status" value="1"/>
</dbReference>
<evidence type="ECO:0000313" key="2">
    <source>
        <dbReference type="EMBL" id="KAJ7095440.1"/>
    </source>
</evidence>